<evidence type="ECO:0000259" key="2">
    <source>
        <dbReference type="Pfam" id="PF13579"/>
    </source>
</evidence>
<accession>A0ABS8VV93</accession>
<comment type="caution">
    <text evidence="3">The sequence shown here is derived from an EMBL/GenBank/DDBJ whole genome shotgun (WGS) entry which is preliminary data.</text>
</comment>
<evidence type="ECO:0000259" key="1">
    <source>
        <dbReference type="Pfam" id="PF00534"/>
    </source>
</evidence>
<sequence>MKILEVTNVDFSLRHFLLPLMRQLRAEGHDVIGCCAEGPLLQDARAEDFRIVAVPMARSFSLKAQTRAFAALLRVIRQEKPDLVHAHMPISGLLARFAAKLCGVPCIAYTCHGYLFNQPGSFFRHALAFTLEWLAGRITDIYLTVSQEEAQDARRLHIHSNPIAVGNGRDPEIFHPDLVARERIRTSLNVPSDRVVIVAVSRLVRHKGYPELLAAMESVPDAELWIVGERLSSDHGEVLEPYFQRAHDMLGSRLRMLGYRTDIPAILAAADIFTLPSHFEGLPMSIIEAMLSGLPVVATNIRGSREQVVQDETGLLVPAGESASLADALNRLVRDQSLRMKMGKAGHMRALALFNEATVLTETAALLTTDAGLRLRKKRKPVP</sequence>
<dbReference type="InterPro" id="IPR001296">
    <property type="entry name" value="Glyco_trans_1"/>
</dbReference>
<evidence type="ECO:0000313" key="3">
    <source>
        <dbReference type="EMBL" id="MCE0742999.1"/>
    </source>
</evidence>
<proteinExistence type="predicted"/>
<gene>
    <name evidence="3" type="ORF">LWC05_03715</name>
</gene>
<keyword evidence="4" id="KW-1185">Reference proteome</keyword>
<protein>
    <submittedName>
        <fullName evidence="3">Glycosyltransferase family 4 protein</fullName>
    </submittedName>
</protein>
<reference evidence="3 4" key="1">
    <citation type="submission" date="2021-12" db="EMBL/GenBank/DDBJ databases">
        <title>Genome sequence of Acetobacter sicerae DmPark20a_162.</title>
        <authorList>
            <person name="Chaston J.M."/>
        </authorList>
    </citation>
    <scope>NUCLEOTIDE SEQUENCE [LARGE SCALE GENOMIC DNA]</scope>
    <source>
        <strain evidence="3 4">DmPark20a_162</strain>
    </source>
</reference>
<dbReference type="SUPFAM" id="SSF53756">
    <property type="entry name" value="UDP-Glycosyltransferase/glycogen phosphorylase"/>
    <property type="match status" value="1"/>
</dbReference>
<dbReference type="Gene3D" id="3.40.50.2000">
    <property type="entry name" value="Glycogen Phosphorylase B"/>
    <property type="match status" value="2"/>
</dbReference>
<feature type="domain" description="Glycosyltransferase subfamily 4-like N-terminal" evidence="2">
    <location>
        <begin position="18"/>
        <end position="165"/>
    </location>
</feature>
<organism evidence="3 4">
    <name type="scientific">Acetobacter sicerae</name>
    <dbReference type="NCBI Taxonomy" id="85325"/>
    <lineage>
        <taxon>Bacteria</taxon>
        <taxon>Pseudomonadati</taxon>
        <taxon>Pseudomonadota</taxon>
        <taxon>Alphaproteobacteria</taxon>
        <taxon>Acetobacterales</taxon>
        <taxon>Acetobacteraceae</taxon>
        <taxon>Acetobacter</taxon>
    </lineage>
</organism>
<dbReference type="EMBL" id="JAJSOJ010000012">
    <property type="protein sequence ID" value="MCE0742999.1"/>
    <property type="molecule type" value="Genomic_DNA"/>
</dbReference>
<dbReference type="Pfam" id="PF00534">
    <property type="entry name" value="Glycos_transf_1"/>
    <property type="match status" value="1"/>
</dbReference>
<dbReference type="Proteomes" id="UP001521074">
    <property type="component" value="Unassembled WGS sequence"/>
</dbReference>
<dbReference type="PANTHER" id="PTHR45947:SF3">
    <property type="entry name" value="SULFOQUINOVOSYL TRANSFERASE SQD2"/>
    <property type="match status" value="1"/>
</dbReference>
<dbReference type="InterPro" id="IPR028098">
    <property type="entry name" value="Glyco_trans_4-like_N"/>
</dbReference>
<feature type="domain" description="Glycosyl transferase family 1" evidence="1">
    <location>
        <begin position="181"/>
        <end position="346"/>
    </location>
</feature>
<dbReference type="Pfam" id="PF13579">
    <property type="entry name" value="Glyco_trans_4_4"/>
    <property type="match status" value="1"/>
</dbReference>
<dbReference type="CDD" id="cd03808">
    <property type="entry name" value="GT4_CapM-like"/>
    <property type="match status" value="1"/>
</dbReference>
<dbReference type="InterPro" id="IPR050194">
    <property type="entry name" value="Glycosyltransferase_grp1"/>
</dbReference>
<name>A0ABS8VV93_9PROT</name>
<evidence type="ECO:0000313" key="4">
    <source>
        <dbReference type="Proteomes" id="UP001521074"/>
    </source>
</evidence>
<dbReference type="PANTHER" id="PTHR45947">
    <property type="entry name" value="SULFOQUINOVOSYL TRANSFERASE SQD2"/>
    <property type="match status" value="1"/>
</dbReference>
<dbReference type="RefSeq" id="WP_232876558.1">
    <property type="nucleotide sequence ID" value="NZ_JAJSOJ010000012.1"/>
</dbReference>